<dbReference type="PANTHER" id="PTHR12224:SF0">
    <property type="entry name" value="BETA-1,4-MANNOSYL-GLYCOPROTEIN 4-BETA-N-ACETYLGLUCOSAMINYLTRANSFERASE"/>
    <property type="match status" value="1"/>
</dbReference>
<dbReference type="Pfam" id="PF04724">
    <property type="entry name" value="Glyco_transf_17"/>
    <property type="match status" value="1"/>
</dbReference>
<feature type="transmembrane region" description="Helical" evidence="1">
    <location>
        <begin position="27"/>
        <end position="51"/>
    </location>
</feature>
<dbReference type="PANTHER" id="PTHR12224">
    <property type="entry name" value="BETA-1,4-MANNOSYL-GLYCOPROTEIN BETA-1,4-N-ACETYLGLUCOSAMINYL-TRANSFERASE"/>
    <property type="match status" value="1"/>
</dbReference>
<dbReference type="Proteomes" id="UP001497512">
    <property type="component" value="Chromosome 2"/>
</dbReference>
<keyword evidence="1" id="KW-0812">Transmembrane</keyword>
<evidence type="ECO:0008006" key="4">
    <source>
        <dbReference type="Google" id="ProtNLM"/>
    </source>
</evidence>
<name>A0ABP0U9X5_9BRYO</name>
<proteinExistence type="predicted"/>
<keyword evidence="1" id="KW-0472">Membrane</keyword>
<dbReference type="InterPro" id="IPR006813">
    <property type="entry name" value="Glyco_trans_17"/>
</dbReference>
<reference evidence="2" key="1">
    <citation type="submission" date="2024-02" db="EMBL/GenBank/DDBJ databases">
        <authorList>
            <consortium name="ELIXIR-Norway"/>
            <consortium name="Elixir Norway"/>
        </authorList>
    </citation>
    <scope>NUCLEOTIDE SEQUENCE</scope>
</reference>
<evidence type="ECO:0000313" key="3">
    <source>
        <dbReference type="Proteomes" id="UP001497512"/>
    </source>
</evidence>
<accession>A0ABP0U9X5</accession>
<organism evidence="2 3">
    <name type="scientific">Sphagnum troendelagicum</name>
    <dbReference type="NCBI Taxonomy" id="128251"/>
    <lineage>
        <taxon>Eukaryota</taxon>
        <taxon>Viridiplantae</taxon>
        <taxon>Streptophyta</taxon>
        <taxon>Embryophyta</taxon>
        <taxon>Bryophyta</taxon>
        <taxon>Sphagnophytina</taxon>
        <taxon>Sphagnopsida</taxon>
        <taxon>Sphagnales</taxon>
        <taxon>Sphagnaceae</taxon>
        <taxon>Sphagnum</taxon>
    </lineage>
</organism>
<protein>
    <recommendedName>
        <fullName evidence="4">Beta-1,4-mannosyl-glycoprotein 4-beta-N-acetylglucosaminyltransferase</fullName>
    </recommendedName>
</protein>
<keyword evidence="1" id="KW-1133">Transmembrane helix</keyword>
<evidence type="ECO:0000256" key="1">
    <source>
        <dbReference type="SAM" id="Phobius"/>
    </source>
</evidence>
<sequence>MRTAAAGGGRRRYKSLTTLRRVRPRCLLLLFLIAICVPVIFFNYTTISYLLRPIWDSPPKPFQIIPHYYAENVSMEHLCQLHGWSLRKKPPRRVFDAVIFSNEIDLLEIRVQELMPYVTKFLVLESNTTFTGKRKALILKNNIQRFSFIRDKLTHLFFAGQTLQRWEDPFVNEDLQRTAMDQGLLAAGIADGDLVIMADADEIPSAHTIRLLQSCDGFPPIMHLQLRNYLYSYEFYVDFNSWRSTVHIFKQNVTLYRHDRVTDNMLADAGWHCSFCFRYISDFMFKMQAYSHADRVRHSSYLNPVRIQEIICQGRDLFNMLPEAFSFKDLIAKMGSVPRSFSGVHLPMYLLKNPQKFSFLLPGNCIRETPV</sequence>
<dbReference type="EMBL" id="OZ019894">
    <property type="protein sequence ID" value="CAK9216088.1"/>
    <property type="molecule type" value="Genomic_DNA"/>
</dbReference>
<keyword evidence="3" id="KW-1185">Reference proteome</keyword>
<evidence type="ECO:0000313" key="2">
    <source>
        <dbReference type="EMBL" id="CAK9216088.1"/>
    </source>
</evidence>
<gene>
    <name evidence="2" type="ORF">CSSPTR1EN2_LOCUS13237</name>
</gene>